<gene>
    <name evidence="5" type="ORF">DXT76_04690</name>
</gene>
<evidence type="ECO:0000256" key="1">
    <source>
        <dbReference type="ARBA" id="ARBA00001917"/>
    </source>
</evidence>
<evidence type="ECO:0000256" key="2">
    <source>
        <dbReference type="ARBA" id="ARBA00022630"/>
    </source>
</evidence>
<dbReference type="Gene3D" id="2.30.110.10">
    <property type="entry name" value="Electron Transport, Fmn-binding Protein, Chain A"/>
    <property type="match status" value="1"/>
</dbReference>
<proteinExistence type="inferred from homology"/>
<dbReference type="InterPro" id="IPR052174">
    <property type="entry name" value="Flavoredoxin"/>
</dbReference>
<dbReference type="GO" id="GO:0016646">
    <property type="term" value="F:oxidoreductase activity, acting on the CH-NH group of donors, NAD or NADP as acceptor"/>
    <property type="evidence" value="ECO:0007669"/>
    <property type="project" value="UniProtKB-ARBA"/>
</dbReference>
<dbReference type="RefSeq" id="WP_115893534.1">
    <property type="nucleotide sequence ID" value="NZ_QTLC01000023.1"/>
</dbReference>
<organism evidence="5 6">
    <name type="scientific">Halobacillus trueperi</name>
    <dbReference type="NCBI Taxonomy" id="156205"/>
    <lineage>
        <taxon>Bacteria</taxon>
        <taxon>Bacillati</taxon>
        <taxon>Bacillota</taxon>
        <taxon>Bacilli</taxon>
        <taxon>Bacillales</taxon>
        <taxon>Bacillaceae</taxon>
        <taxon>Halobacillus</taxon>
    </lineage>
</organism>
<evidence type="ECO:0000259" key="4">
    <source>
        <dbReference type="SMART" id="SM00903"/>
    </source>
</evidence>
<dbReference type="PANTHER" id="PTHR43567:SF1">
    <property type="entry name" value="FLAVOREDOXIN"/>
    <property type="match status" value="1"/>
</dbReference>
<accession>A0A3D8VRV2</accession>
<dbReference type="SUPFAM" id="SSF50475">
    <property type="entry name" value="FMN-binding split barrel"/>
    <property type="match status" value="1"/>
</dbReference>
<keyword evidence="2" id="KW-0285">Flavoprotein</keyword>
<dbReference type="AlphaFoldDB" id="A0A3D8VRV2"/>
<dbReference type="Proteomes" id="UP000257032">
    <property type="component" value="Unassembled WGS sequence"/>
</dbReference>
<evidence type="ECO:0000313" key="6">
    <source>
        <dbReference type="Proteomes" id="UP000257032"/>
    </source>
</evidence>
<protein>
    <submittedName>
        <fullName evidence="5">Flavin reductase</fullName>
    </submittedName>
</protein>
<dbReference type="GO" id="GO:0010181">
    <property type="term" value="F:FMN binding"/>
    <property type="evidence" value="ECO:0007669"/>
    <property type="project" value="InterPro"/>
</dbReference>
<evidence type="ECO:0000256" key="3">
    <source>
        <dbReference type="ARBA" id="ARBA00038054"/>
    </source>
</evidence>
<reference evidence="5 6" key="1">
    <citation type="submission" date="2018-08" db="EMBL/GenBank/DDBJ databases">
        <title>Genome sequence of strict halophilic Halobacillus trueperi SS1 isolated from Lunsu, a salty water body of North West Himalayas.</title>
        <authorList>
            <person name="Gupta S."/>
            <person name="Sharma P."/>
            <person name="Dev K."/>
            <person name="Baumler D."/>
            <person name="Sourirajan A."/>
        </authorList>
    </citation>
    <scope>NUCLEOTIDE SEQUENCE [LARGE SCALE GENOMIC DNA]</scope>
    <source>
        <strain evidence="5 6">SS1</strain>
    </source>
</reference>
<dbReference type="PANTHER" id="PTHR43567">
    <property type="entry name" value="FLAVOREDOXIN-RELATED-RELATED"/>
    <property type="match status" value="1"/>
</dbReference>
<comment type="caution">
    <text evidence="5">The sequence shown here is derived from an EMBL/GenBank/DDBJ whole genome shotgun (WGS) entry which is preliminary data.</text>
</comment>
<dbReference type="SMART" id="SM00903">
    <property type="entry name" value="Flavin_Reduct"/>
    <property type="match status" value="1"/>
</dbReference>
<feature type="domain" description="Flavin reductase like" evidence="4">
    <location>
        <begin position="9"/>
        <end position="148"/>
    </location>
</feature>
<comment type="cofactor">
    <cofactor evidence="1">
        <name>FMN</name>
        <dbReference type="ChEBI" id="CHEBI:58210"/>
    </cofactor>
</comment>
<dbReference type="EMBL" id="QTLC01000023">
    <property type="protein sequence ID" value="RDY71997.1"/>
    <property type="molecule type" value="Genomic_DNA"/>
</dbReference>
<sequence length="189" mass="21868">MNRKDHVKMHSYPGMVAVVGVFHEGKVNFMAAGWHAYLSMSPPMYGVAIGRERRTYEMVKQSTQFTINFLPFEEAGFIQYSGTVSGRDVDKNQMYDQPWRMERNGFPLLERAYLAYECQVHQIVPTGDHDWVIGDIEGCHYKEEKFLENGLPNFENLNIPLYLGRSSYMGLDKEVEIREVNVPLSFKKS</sequence>
<dbReference type="InterPro" id="IPR002563">
    <property type="entry name" value="Flavin_Rdtase-like_dom"/>
</dbReference>
<dbReference type="Pfam" id="PF01613">
    <property type="entry name" value="Flavin_Reduct"/>
    <property type="match status" value="1"/>
</dbReference>
<name>A0A3D8VRV2_9BACI</name>
<dbReference type="InterPro" id="IPR012349">
    <property type="entry name" value="Split_barrel_FMN-bd"/>
</dbReference>
<comment type="similarity">
    <text evidence="3">Belongs to the flavoredoxin family.</text>
</comment>
<evidence type="ECO:0000313" key="5">
    <source>
        <dbReference type="EMBL" id="RDY71997.1"/>
    </source>
</evidence>